<evidence type="ECO:0000313" key="1">
    <source>
        <dbReference type="EMBL" id="MBB4014650.1"/>
    </source>
</evidence>
<accession>A0A840BNT8</accession>
<keyword evidence="2" id="KW-1185">Reference proteome</keyword>
<dbReference type="AlphaFoldDB" id="A0A840BNT8"/>
<proteinExistence type="predicted"/>
<reference evidence="1 2" key="1">
    <citation type="submission" date="2020-08" db="EMBL/GenBank/DDBJ databases">
        <title>Genomic Encyclopedia of Type Strains, Phase IV (KMG-IV): sequencing the most valuable type-strain genomes for metagenomic binning, comparative biology and taxonomic classification.</title>
        <authorList>
            <person name="Goeker M."/>
        </authorList>
    </citation>
    <scope>NUCLEOTIDE SEQUENCE [LARGE SCALE GENOMIC DNA]</scope>
    <source>
        <strain evidence="1 2">DSM 106739</strain>
    </source>
</reference>
<dbReference type="EMBL" id="JACIET010000003">
    <property type="protein sequence ID" value="MBB4014650.1"/>
    <property type="molecule type" value="Genomic_DNA"/>
</dbReference>
<sequence length="203" mass="22578">MPALGLTLALLTLLIVAGLCAAIACRQTLRARDRDDAWRYLAWDEASLAKLRAGLAPRSAFTRLLSGEPSPRAVDDAIAMKREFARRIAGTHSDFDASGDMEVRLLALDQRGLRYELVPICLARLDLEALQRSGRLSCVSDPVRGHTAFAAVMTRETLRHFMLPENHPWFAPTFRWYSALPTSVAFVLAHLVPAERPQAEERS</sequence>
<name>A0A840BNT8_9RHOO</name>
<comment type="caution">
    <text evidence="1">The sequence shown here is derived from an EMBL/GenBank/DDBJ whole genome shotgun (WGS) entry which is preliminary data.</text>
</comment>
<organism evidence="1 2">
    <name type="scientific">Niveibacterium umoris</name>
    <dbReference type="NCBI Taxonomy" id="1193620"/>
    <lineage>
        <taxon>Bacteria</taxon>
        <taxon>Pseudomonadati</taxon>
        <taxon>Pseudomonadota</taxon>
        <taxon>Betaproteobacteria</taxon>
        <taxon>Rhodocyclales</taxon>
        <taxon>Rhodocyclaceae</taxon>
        <taxon>Niveibacterium</taxon>
    </lineage>
</organism>
<gene>
    <name evidence="1" type="ORF">GGR36_004006</name>
</gene>
<evidence type="ECO:0000313" key="2">
    <source>
        <dbReference type="Proteomes" id="UP000561045"/>
    </source>
</evidence>
<dbReference type="RefSeq" id="WP_183637600.1">
    <property type="nucleotide sequence ID" value="NZ_BAABLE010000008.1"/>
</dbReference>
<protein>
    <submittedName>
        <fullName evidence="1">Uncharacterized protein</fullName>
    </submittedName>
</protein>
<dbReference type="Proteomes" id="UP000561045">
    <property type="component" value="Unassembled WGS sequence"/>
</dbReference>